<dbReference type="AlphaFoldDB" id="A0A2R6XD61"/>
<dbReference type="InterPro" id="IPR002130">
    <property type="entry name" value="Cyclophilin-type_PPIase_dom"/>
</dbReference>
<evidence type="ECO:0000259" key="2">
    <source>
        <dbReference type="PROSITE" id="PS50072"/>
    </source>
</evidence>
<name>A0A2R6XD61_MARPO</name>
<evidence type="ECO:0000256" key="1">
    <source>
        <dbReference type="SAM" id="SignalP"/>
    </source>
</evidence>
<evidence type="ECO:0000313" key="3">
    <source>
        <dbReference type="EMBL" id="PTQ44033.1"/>
    </source>
</evidence>
<feature type="signal peptide" evidence="1">
    <location>
        <begin position="1"/>
        <end position="42"/>
    </location>
</feature>
<dbReference type="PANTHER" id="PTHR46873:SF3">
    <property type="entry name" value="PPIASE CYCLOPHILIN-TYPE DOMAIN-CONTAINING PROTEIN"/>
    <property type="match status" value="1"/>
</dbReference>
<dbReference type="PANTHER" id="PTHR46873">
    <property type="entry name" value="EXPRESSED PROTEIN"/>
    <property type="match status" value="1"/>
</dbReference>
<dbReference type="Gramene" id="Mp3g04010.2">
    <property type="protein sequence ID" value="Mp3g04010.2.cds"/>
    <property type="gene ID" value="Mp3g04010"/>
</dbReference>
<keyword evidence="4" id="KW-1185">Reference proteome</keyword>
<dbReference type="GO" id="GO:0003755">
    <property type="term" value="F:peptidyl-prolyl cis-trans isomerase activity"/>
    <property type="evidence" value="ECO:0007669"/>
    <property type="project" value="InterPro"/>
</dbReference>
<dbReference type="PROSITE" id="PS50072">
    <property type="entry name" value="CSA_PPIASE_2"/>
    <property type="match status" value="1"/>
</dbReference>
<organism evidence="3 4">
    <name type="scientific">Marchantia polymorpha</name>
    <name type="common">Common liverwort</name>
    <name type="synonym">Marchantia aquatica</name>
    <dbReference type="NCBI Taxonomy" id="3197"/>
    <lineage>
        <taxon>Eukaryota</taxon>
        <taxon>Viridiplantae</taxon>
        <taxon>Streptophyta</taxon>
        <taxon>Embryophyta</taxon>
        <taxon>Marchantiophyta</taxon>
        <taxon>Marchantiopsida</taxon>
        <taxon>Marchantiidae</taxon>
        <taxon>Marchantiales</taxon>
        <taxon>Marchantiaceae</taxon>
        <taxon>Marchantia</taxon>
    </lineage>
</organism>
<proteinExistence type="predicted"/>
<accession>A0A2R6XD61</accession>
<dbReference type="InterPro" id="IPR029000">
    <property type="entry name" value="Cyclophilin-like_dom_sf"/>
</dbReference>
<dbReference type="OMA" id="WTIHIVA"/>
<dbReference type="Gramene" id="Mp3g04010.1">
    <property type="protein sequence ID" value="Mp3g04010.1.cds"/>
    <property type="gene ID" value="Mp3g04010"/>
</dbReference>
<evidence type="ECO:0000313" key="4">
    <source>
        <dbReference type="Proteomes" id="UP000244005"/>
    </source>
</evidence>
<dbReference type="SUPFAM" id="SSF50891">
    <property type="entry name" value="Cyclophilin-like"/>
    <property type="match status" value="1"/>
</dbReference>
<feature type="domain" description="PPIase cyclophilin-type" evidence="2">
    <location>
        <begin position="70"/>
        <end position="228"/>
    </location>
</feature>
<protein>
    <recommendedName>
        <fullName evidence="2">PPIase cyclophilin-type domain-containing protein</fullName>
    </recommendedName>
</protein>
<dbReference type="OrthoDB" id="1864231at2759"/>
<gene>
    <name evidence="3" type="ORF">MARPO_0022s0130</name>
</gene>
<reference evidence="3" key="2">
    <citation type="submission" date="2017-12" db="EMBL/GenBank/DDBJ databases">
        <title>WGS assembly of Marchantia polymorpha.</title>
        <authorList>
            <person name="Bowman J.L."/>
            <person name="Kohchi T."/>
            <person name="Yamato K.T."/>
            <person name="Jenkins J."/>
            <person name="Shu S."/>
            <person name="Ishizaki K."/>
            <person name="Yamaoka S."/>
            <person name="Nishihama R."/>
            <person name="Nakamura Y."/>
            <person name="Berger F."/>
            <person name="Adam C."/>
            <person name="Aki S.S."/>
            <person name="Althoff F."/>
            <person name="Araki T."/>
            <person name="Arteaga-Vazquez M.A."/>
            <person name="Balasubrmanian S."/>
            <person name="Bauer D."/>
            <person name="Boehm C.R."/>
            <person name="Briginshaw L."/>
            <person name="Caballero-Perez J."/>
            <person name="Catarino B."/>
            <person name="Chen F."/>
            <person name="Chiyoda S."/>
            <person name="Chovatia M."/>
            <person name="Davies K.M."/>
            <person name="Delmans M."/>
            <person name="Demura T."/>
            <person name="Dierschke T."/>
            <person name="Dolan L."/>
            <person name="Dorantes-Acosta A.E."/>
            <person name="Eklund D.M."/>
            <person name="Florent S.N."/>
            <person name="Flores-Sandoval E."/>
            <person name="Fujiyama A."/>
            <person name="Fukuzawa H."/>
            <person name="Galik B."/>
            <person name="Grimanelli D."/>
            <person name="Grimwood J."/>
            <person name="Grossniklaus U."/>
            <person name="Hamada T."/>
            <person name="Haseloff J."/>
            <person name="Hetherington A.J."/>
            <person name="Higo A."/>
            <person name="Hirakawa Y."/>
            <person name="Hundley H.N."/>
            <person name="Ikeda Y."/>
            <person name="Inoue K."/>
            <person name="Inoue S."/>
            <person name="Ishida S."/>
            <person name="Jia Q."/>
            <person name="Kakita M."/>
            <person name="Kanazawa T."/>
            <person name="Kawai Y."/>
            <person name="Kawashima T."/>
            <person name="Kennedy M."/>
            <person name="Kinose K."/>
            <person name="Kinoshita T."/>
            <person name="Kohara Y."/>
            <person name="Koide E."/>
            <person name="Komatsu K."/>
            <person name="Kopischke S."/>
            <person name="Kubo M."/>
            <person name="Kyozuka J."/>
            <person name="Lagercrantz U."/>
            <person name="Lin S.S."/>
            <person name="Lindquist E."/>
            <person name="Lipzen A.M."/>
            <person name="Lu C."/>
            <person name="Luna E.D."/>
            <person name="Martienssen R.A."/>
            <person name="Minamino N."/>
            <person name="Mizutani M."/>
            <person name="Mizutani M."/>
            <person name="Mochizuki N."/>
            <person name="Monte I."/>
            <person name="Mosher R."/>
            <person name="Nagasaki H."/>
            <person name="Nakagami H."/>
            <person name="Naramoto S."/>
            <person name="Nishitani K."/>
            <person name="Ohtani M."/>
            <person name="Okamoto T."/>
            <person name="Okumura M."/>
            <person name="Phillips J."/>
            <person name="Pollak B."/>
            <person name="Reinders A."/>
            <person name="Roevekamp M."/>
            <person name="Sano R."/>
            <person name="Sawa S."/>
            <person name="Schmid M.W."/>
            <person name="Shirakawa M."/>
            <person name="Solano R."/>
            <person name="Spunde A."/>
            <person name="Suetsugu N."/>
            <person name="Sugano S."/>
            <person name="Sugiyama A."/>
            <person name="Sun R."/>
            <person name="Suzuki Y."/>
            <person name="Takenaka M."/>
            <person name="Takezawa D."/>
            <person name="Tomogane H."/>
            <person name="Tsuzuki M."/>
            <person name="Ueda T."/>
            <person name="Umeda M."/>
            <person name="Ward J.M."/>
            <person name="Watanabe Y."/>
            <person name="Yazaki K."/>
            <person name="Yokoyama R."/>
            <person name="Yoshitake Y."/>
            <person name="Yotsui I."/>
            <person name="Zachgo S."/>
            <person name="Schmutz J."/>
        </authorList>
    </citation>
    <scope>NUCLEOTIDE SEQUENCE [LARGE SCALE GENOMIC DNA]</scope>
    <source>
        <strain evidence="3">Tak-1</strain>
    </source>
</reference>
<reference evidence="4" key="1">
    <citation type="journal article" date="2017" name="Cell">
        <title>Insights into land plant evolution garnered from the Marchantia polymorpha genome.</title>
        <authorList>
            <person name="Bowman J.L."/>
            <person name="Kohchi T."/>
            <person name="Yamato K.T."/>
            <person name="Jenkins J."/>
            <person name="Shu S."/>
            <person name="Ishizaki K."/>
            <person name="Yamaoka S."/>
            <person name="Nishihama R."/>
            <person name="Nakamura Y."/>
            <person name="Berger F."/>
            <person name="Adam C."/>
            <person name="Aki S.S."/>
            <person name="Althoff F."/>
            <person name="Araki T."/>
            <person name="Arteaga-Vazquez M.A."/>
            <person name="Balasubrmanian S."/>
            <person name="Barry K."/>
            <person name="Bauer D."/>
            <person name="Boehm C.R."/>
            <person name="Briginshaw L."/>
            <person name="Caballero-Perez J."/>
            <person name="Catarino B."/>
            <person name="Chen F."/>
            <person name="Chiyoda S."/>
            <person name="Chovatia M."/>
            <person name="Davies K.M."/>
            <person name="Delmans M."/>
            <person name="Demura T."/>
            <person name="Dierschke T."/>
            <person name="Dolan L."/>
            <person name="Dorantes-Acosta A.E."/>
            <person name="Eklund D.M."/>
            <person name="Florent S.N."/>
            <person name="Flores-Sandoval E."/>
            <person name="Fujiyama A."/>
            <person name="Fukuzawa H."/>
            <person name="Galik B."/>
            <person name="Grimanelli D."/>
            <person name="Grimwood J."/>
            <person name="Grossniklaus U."/>
            <person name="Hamada T."/>
            <person name="Haseloff J."/>
            <person name="Hetherington A.J."/>
            <person name="Higo A."/>
            <person name="Hirakawa Y."/>
            <person name="Hundley H.N."/>
            <person name="Ikeda Y."/>
            <person name="Inoue K."/>
            <person name="Inoue S.I."/>
            <person name="Ishida S."/>
            <person name="Jia Q."/>
            <person name="Kakita M."/>
            <person name="Kanazawa T."/>
            <person name="Kawai Y."/>
            <person name="Kawashima T."/>
            <person name="Kennedy M."/>
            <person name="Kinose K."/>
            <person name="Kinoshita T."/>
            <person name="Kohara Y."/>
            <person name="Koide E."/>
            <person name="Komatsu K."/>
            <person name="Kopischke S."/>
            <person name="Kubo M."/>
            <person name="Kyozuka J."/>
            <person name="Lagercrantz U."/>
            <person name="Lin S.S."/>
            <person name="Lindquist E."/>
            <person name="Lipzen A.M."/>
            <person name="Lu C.W."/>
            <person name="De Luna E."/>
            <person name="Martienssen R.A."/>
            <person name="Minamino N."/>
            <person name="Mizutani M."/>
            <person name="Mizutani M."/>
            <person name="Mochizuki N."/>
            <person name="Monte I."/>
            <person name="Mosher R."/>
            <person name="Nagasaki H."/>
            <person name="Nakagami H."/>
            <person name="Naramoto S."/>
            <person name="Nishitani K."/>
            <person name="Ohtani M."/>
            <person name="Okamoto T."/>
            <person name="Okumura M."/>
            <person name="Phillips J."/>
            <person name="Pollak B."/>
            <person name="Reinders A."/>
            <person name="Rovekamp M."/>
            <person name="Sano R."/>
            <person name="Sawa S."/>
            <person name="Schmid M.W."/>
            <person name="Shirakawa M."/>
            <person name="Solano R."/>
            <person name="Spunde A."/>
            <person name="Suetsugu N."/>
            <person name="Sugano S."/>
            <person name="Sugiyama A."/>
            <person name="Sun R."/>
            <person name="Suzuki Y."/>
            <person name="Takenaka M."/>
            <person name="Takezawa D."/>
            <person name="Tomogane H."/>
            <person name="Tsuzuki M."/>
            <person name="Ueda T."/>
            <person name="Umeda M."/>
            <person name="Ward J.M."/>
            <person name="Watanabe Y."/>
            <person name="Yazaki K."/>
            <person name="Yokoyama R."/>
            <person name="Yoshitake Y."/>
            <person name="Yotsui I."/>
            <person name="Zachgo S."/>
            <person name="Schmutz J."/>
        </authorList>
    </citation>
    <scope>NUCLEOTIDE SEQUENCE [LARGE SCALE GENOMIC DNA]</scope>
    <source>
        <strain evidence="4">Tak-1</strain>
    </source>
</reference>
<keyword evidence="1" id="KW-0732">Signal</keyword>
<feature type="chain" id="PRO_5044069786" description="PPIase cyclophilin-type domain-containing protein" evidence="1">
    <location>
        <begin position="43"/>
        <end position="244"/>
    </location>
</feature>
<dbReference type="Proteomes" id="UP000244005">
    <property type="component" value="Unassembled WGS sequence"/>
</dbReference>
<dbReference type="Pfam" id="PF00160">
    <property type="entry name" value="Pro_isomerase"/>
    <property type="match status" value="1"/>
</dbReference>
<dbReference type="EMBL" id="KZ772694">
    <property type="protein sequence ID" value="PTQ44033.1"/>
    <property type="molecule type" value="Genomic_DNA"/>
</dbReference>
<dbReference type="Gene3D" id="2.40.100.10">
    <property type="entry name" value="Cyclophilin-like"/>
    <property type="match status" value="1"/>
</dbReference>
<dbReference type="EMBL" id="KZ772694">
    <property type="protein sequence ID" value="PTQ44034.1"/>
    <property type="molecule type" value="Genomic_DNA"/>
</dbReference>
<sequence>MESRTGSWMKMMMAGGRTEDSGGWQRVFLLAVVFCTARFCHAEIGSREDAFVGYSEKSYKKTVFPAPRHGNEFLIFSTRFGDIRVELLPESSPNAVKYMKSLVTQRLMDGCSFYRAEPAGPTIDEGRDSIRPGYALVQGGLYSCGRQETKNLHVETAVNNTKGAVSLITGTSEFFFNLEAHPEWDGSFSVFGKVVDIDSWNVLRRIVALPTRQEAHSSGTILRMLQSPVPFKTRLELPTPIQGS</sequence>